<accession>A0A7J9E1X5</accession>
<comment type="caution">
    <text evidence="1">The sequence shown here is derived from an EMBL/GenBank/DDBJ whole genome shotgun (WGS) entry which is preliminary data.</text>
</comment>
<dbReference type="AlphaFoldDB" id="A0A7J9E1X5"/>
<dbReference type="Proteomes" id="UP000593568">
    <property type="component" value="Unassembled WGS sequence"/>
</dbReference>
<name>A0A7J9E1X5_9ROSI</name>
<proteinExistence type="predicted"/>
<evidence type="ECO:0000313" key="2">
    <source>
        <dbReference type="Proteomes" id="UP000593568"/>
    </source>
</evidence>
<evidence type="ECO:0000313" key="1">
    <source>
        <dbReference type="EMBL" id="MBA0767019.1"/>
    </source>
</evidence>
<dbReference type="EMBL" id="JABEZW010000006">
    <property type="protein sequence ID" value="MBA0767019.1"/>
    <property type="molecule type" value="Genomic_DNA"/>
</dbReference>
<organism evidence="1 2">
    <name type="scientific">Gossypium trilobum</name>
    <dbReference type="NCBI Taxonomy" id="34281"/>
    <lineage>
        <taxon>Eukaryota</taxon>
        <taxon>Viridiplantae</taxon>
        <taxon>Streptophyta</taxon>
        <taxon>Embryophyta</taxon>
        <taxon>Tracheophyta</taxon>
        <taxon>Spermatophyta</taxon>
        <taxon>Magnoliopsida</taxon>
        <taxon>eudicotyledons</taxon>
        <taxon>Gunneridae</taxon>
        <taxon>Pentapetalae</taxon>
        <taxon>rosids</taxon>
        <taxon>malvids</taxon>
        <taxon>Malvales</taxon>
        <taxon>Malvaceae</taxon>
        <taxon>Malvoideae</taxon>
        <taxon>Gossypium</taxon>
    </lineage>
</organism>
<sequence length="34" mass="3758">MRKYDIATNVLGICTPDMHFVYVLPGWEGSTADG</sequence>
<keyword evidence="2" id="KW-1185">Reference proteome</keyword>
<gene>
    <name evidence="1" type="ORF">Gotri_015998</name>
</gene>
<protein>
    <submittedName>
        <fullName evidence="1">Uncharacterized protein</fullName>
    </submittedName>
</protein>
<reference evidence="1 2" key="1">
    <citation type="journal article" date="2019" name="Genome Biol. Evol.">
        <title>Insights into the evolution of the New World diploid cottons (Gossypium, subgenus Houzingenia) based on genome sequencing.</title>
        <authorList>
            <person name="Grover C.E."/>
            <person name="Arick M.A. 2nd"/>
            <person name="Thrash A."/>
            <person name="Conover J.L."/>
            <person name="Sanders W.S."/>
            <person name="Peterson D.G."/>
            <person name="Frelichowski J.E."/>
            <person name="Scheffler J.A."/>
            <person name="Scheffler B.E."/>
            <person name="Wendel J.F."/>
        </authorList>
    </citation>
    <scope>NUCLEOTIDE SEQUENCE [LARGE SCALE GENOMIC DNA]</scope>
    <source>
        <strain evidence="1">8</strain>
        <tissue evidence="1">Leaf</tissue>
    </source>
</reference>